<keyword evidence="1" id="KW-1133">Transmembrane helix</keyword>
<protein>
    <submittedName>
        <fullName evidence="2">Uncharacterized protein</fullName>
    </submittedName>
</protein>
<keyword evidence="1" id="KW-0812">Transmembrane</keyword>
<dbReference type="EMBL" id="CP016076">
    <property type="protein sequence ID" value="APU12873.1"/>
    <property type="molecule type" value="Genomic_DNA"/>
</dbReference>
<evidence type="ECO:0000313" key="3">
    <source>
        <dbReference type="Proteomes" id="UP000185511"/>
    </source>
</evidence>
<dbReference type="RefSeq" id="WP_157433979.1">
    <property type="nucleotide sequence ID" value="NZ_CP016076.1"/>
</dbReference>
<dbReference type="AlphaFoldDB" id="A0AAC9L7M4"/>
<reference evidence="3" key="1">
    <citation type="submission" date="2016-06" db="EMBL/GenBank/DDBJ databases">
        <title>Complete genome sequence of Actinoalloteichus fjordicus DSM 46855 (=ADI127-17), type strain of the new species Actinoalloteichus fjordicus.</title>
        <authorList>
            <person name="Ruckert C."/>
            <person name="Nouioui I."/>
            <person name="Willmese J."/>
            <person name="van Wezel G."/>
            <person name="Klenk H.-P."/>
            <person name="Kalinowski J."/>
            <person name="Zotchev S.B."/>
        </authorList>
    </citation>
    <scope>NUCLEOTIDE SEQUENCE [LARGE SCALE GENOMIC DNA]</scope>
    <source>
        <strain evidence="3">ADI127-7</strain>
    </source>
</reference>
<keyword evidence="3" id="KW-1185">Reference proteome</keyword>
<evidence type="ECO:0000313" key="2">
    <source>
        <dbReference type="EMBL" id="APU12873.1"/>
    </source>
</evidence>
<name>A0AAC9L7M4_9PSEU</name>
<gene>
    <name evidence="2" type="ORF">UA74_03970</name>
</gene>
<dbReference type="Proteomes" id="UP000185511">
    <property type="component" value="Chromosome"/>
</dbReference>
<sequence>MSQKYTVSTVALILLVIIGVFMALEVFSTEVGSLSIGVVGCGAALAFFMINRKQTE</sequence>
<feature type="transmembrane region" description="Helical" evidence="1">
    <location>
        <begin position="33"/>
        <end position="50"/>
    </location>
</feature>
<proteinExistence type="predicted"/>
<organism evidence="2 3">
    <name type="scientific">Actinoalloteichus fjordicus</name>
    <dbReference type="NCBI Taxonomy" id="1612552"/>
    <lineage>
        <taxon>Bacteria</taxon>
        <taxon>Bacillati</taxon>
        <taxon>Actinomycetota</taxon>
        <taxon>Actinomycetes</taxon>
        <taxon>Pseudonocardiales</taxon>
        <taxon>Pseudonocardiaceae</taxon>
        <taxon>Actinoalloteichus</taxon>
    </lineage>
</organism>
<keyword evidence="1" id="KW-0472">Membrane</keyword>
<evidence type="ECO:0000256" key="1">
    <source>
        <dbReference type="SAM" id="Phobius"/>
    </source>
</evidence>
<dbReference type="KEGG" id="acad:UA74_03970"/>
<accession>A0AAC9L7M4</accession>